<dbReference type="EC" id="3.1.26.11" evidence="2"/>
<dbReference type="GO" id="GO:0042781">
    <property type="term" value="F:3'-tRNA processing endoribonuclease activity"/>
    <property type="evidence" value="ECO:0007669"/>
    <property type="project" value="UniProtKB-EC"/>
</dbReference>
<dbReference type="InterPro" id="IPR036866">
    <property type="entry name" value="RibonucZ/Hydroxyglut_hydro"/>
</dbReference>
<dbReference type="InterPro" id="IPR001279">
    <property type="entry name" value="Metallo-B-lactamas"/>
</dbReference>
<dbReference type="STRING" id="697581.TCARB_0190"/>
<gene>
    <name evidence="2" type="ORF">TCARB_0190</name>
</gene>
<dbReference type="AlphaFoldDB" id="A0A3G1A4C6"/>
<accession>A0A3G1A4C6</accession>
<evidence type="ECO:0000259" key="1">
    <source>
        <dbReference type="SMART" id="SM00849"/>
    </source>
</evidence>
<organism evidence="2 3">
    <name type="scientific">Thermofilum adornatum 1505</name>
    <dbReference type="NCBI Taxonomy" id="697581"/>
    <lineage>
        <taxon>Archaea</taxon>
        <taxon>Thermoproteota</taxon>
        <taxon>Thermoprotei</taxon>
        <taxon>Thermofilales</taxon>
        <taxon>Thermofilaceae</taxon>
        <taxon>Thermofilum</taxon>
    </lineage>
</organism>
<feature type="domain" description="Metallo-beta-lactamase" evidence="1">
    <location>
        <begin position="19"/>
        <end position="190"/>
    </location>
</feature>
<dbReference type="RefSeq" id="WP_052886424.1">
    <property type="nucleotide sequence ID" value="NZ_CP007493.1"/>
</dbReference>
<reference evidence="3" key="1">
    <citation type="book" date="2010" name="EXTREMOPHILES" publisher="0:0-0">
        <title>Complete genome sequences of ten hyperthermophilic archaea reveal their metabolic capabilities and possible ecological roles.</title>
        <editorList>
            <person name="?"/>
        </editorList>
        <authorList>
            <person name="Ravin N.V."/>
            <person name="Mardanov A.V."/>
            <person name="Bonch-Osmolovskaya E.A."/>
            <person name="Skryabin K.G."/>
        </authorList>
    </citation>
    <scope>NUCLEOTIDE SEQUENCE [LARGE SCALE GENOMIC DNA]</scope>
    <source>
        <strain evidence="3">1505</strain>
    </source>
</reference>
<dbReference type="Proteomes" id="UP000266720">
    <property type="component" value="Chromosome"/>
</dbReference>
<evidence type="ECO:0000313" key="3">
    <source>
        <dbReference type="Proteomes" id="UP000266720"/>
    </source>
</evidence>
<proteinExistence type="predicted"/>
<keyword evidence="2" id="KW-0378">Hydrolase</keyword>
<dbReference type="KEGG" id="tcb:TCARB_0190"/>
<name>A0A3G1A4C6_9CREN</name>
<dbReference type="Gene3D" id="3.60.15.10">
    <property type="entry name" value="Ribonuclease Z/Hydroxyacylglutathione hydrolase-like"/>
    <property type="match status" value="1"/>
</dbReference>
<dbReference type="EMBL" id="CP007493">
    <property type="protein sequence ID" value="AJB41266.1"/>
    <property type="molecule type" value="Genomic_DNA"/>
</dbReference>
<dbReference type="CDD" id="cd16272">
    <property type="entry name" value="RNaseZ_MBL-fold"/>
    <property type="match status" value="1"/>
</dbReference>
<dbReference type="Pfam" id="PF12706">
    <property type="entry name" value="Lactamase_B_2"/>
    <property type="match status" value="1"/>
</dbReference>
<evidence type="ECO:0000313" key="2">
    <source>
        <dbReference type="EMBL" id="AJB41266.1"/>
    </source>
</evidence>
<dbReference type="GeneID" id="25405650"/>
<sequence length="257" mass="28733">MVEIVFLGTAGSTFFGDNFTPSILVDNILLDCPSPCPYTLSRLGWLDKIQLILLTHVHPDHSLGVLELLWHLWIEGKGRRIQVIGPTGTQKFFENLLRDIHPSKYQDILSHGVFFEAEPSTKIGNISFYRAKHTVKALAARLDFRGASVCYTGDTAPSRELEEGFRDCDLLIHEATYPPGMEEEAEKDGHSTPIQAANTARKVNAKYLALVHLPYARLGPQIEETYLSSAKKIFSNTFIPKPMDKFILEGGNLGYKS</sequence>
<dbReference type="SMART" id="SM00849">
    <property type="entry name" value="Lactamase_B"/>
    <property type="match status" value="1"/>
</dbReference>
<protein>
    <submittedName>
        <fullName evidence="2">Ribonuclease Z</fullName>
        <ecNumber evidence="2">3.1.26.11</ecNumber>
    </submittedName>
</protein>
<dbReference type="PANTHER" id="PTHR46018:SF2">
    <property type="entry name" value="ZINC PHOSPHODIESTERASE ELAC PROTEIN 1"/>
    <property type="match status" value="1"/>
</dbReference>
<dbReference type="SUPFAM" id="SSF56281">
    <property type="entry name" value="Metallo-hydrolase/oxidoreductase"/>
    <property type="match status" value="1"/>
</dbReference>
<dbReference type="PANTHER" id="PTHR46018">
    <property type="entry name" value="ZINC PHOSPHODIESTERASE ELAC PROTEIN 1"/>
    <property type="match status" value="1"/>
</dbReference>